<evidence type="ECO:0000313" key="2">
    <source>
        <dbReference type="EMBL" id="EWS70996.1"/>
    </source>
</evidence>
<dbReference type="RefSeq" id="XP_012656480.1">
    <property type="nucleotide sequence ID" value="XM_012801026.1"/>
</dbReference>
<dbReference type="EMBL" id="GG662216">
    <property type="protein sequence ID" value="EWS70996.1"/>
    <property type="molecule type" value="Genomic_DNA"/>
</dbReference>
<dbReference type="Proteomes" id="UP000009168">
    <property type="component" value="Unassembled WGS sequence"/>
</dbReference>
<name>W7XBE0_TETTS</name>
<sequence length="106" mass="13169">MIELKKLIMLFFPKTKQINERIKSHKIFKMIKIFEENQNLQNKLRKTMKKIEKQQKIKIKRKKKKNQKIFEKIIKNKYINQYQIKDLFNQIINKLNQKKATFLFNN</sequence>
<protein>
    <submittedName>
        <fullName evidence="2">Uncharacterized protein</fullName>
    </submittedName>
</protein>
<accession>W7XBE0</accession>
<dbReference type="GeneID" id="24440165"/>
<gene>
    <name evidence="2" type="ORF">TTHERM_000678338</name>
</gene>
<evidence type="ECO:0000256" key="1">
    <source>
        <dbReference type="SAM" id="Coils"/>
    </source>
</evidence>
<feature type="coiled-coil region" evidence="1">
    <location>
        <begin position="30"/>
        <end position="57"/>
    </location>
</feature>
<evidence type="ECO:0000313" key="3">
    <source>
        <dbReference type="Proteomes" id="UP000009168"/>
    </source>
</evidence>
<dbReference type="KEGG" id="tet:TTHERM_000678338"/>
<keyword evidence="3" id="KW-1185">Reference proteome</keyword>
<keyword evidence="1" id="KW-0175">Coiled coil</keyword>
<reference evidence="3" key="1">
    <citation type="journal article" date="2006" name="PLoS Biol.">
        <title>Macronuclear genome sequence of the ciliate Tetrahymena thermophila, a model eukaryote.</title>
        <authorList>
            <person name="Eisen J.A."/>
            <person name="Coyne R.S."/>
            <person name="Wu M."/>
            <person name="Wu D."/>
            <person name="Thiagarajan M."/>
            <person name="Wortman J.R."/>
            <person name="Badger J.H."/>
            <person name="Ren Q."/>
            <person name="Amedeo P."/>
            <person name="Jones K.M."/>
            <person name="Tallon L.J."/>
            <person name="Delcher A.L."/>
            <person name="Salzberg S.L."/>
            <person name="Silva J.C."/>
            <person name="Haas B.J."/>
            <person name="Majoros W.H."/>
            <person name="Farzad M."/>
            <person name="Carlton J.M."/>
            <person name="Smith R.K. Jr."/>
            <person name="Garg J."/>
            <person name="Pearlman R.E."/>
            <person name="Karrer K.M."/>
            <person name="Sun L."/>
            <person name="Manning G."/>
            <person name="Elde N.C."/>
            <person name="Turkewitz A.P."/>
            <person name="Asai D.J."/>
            <person name="Wilkes D.E."/>
            <person name="Wang Y."/>
            <person name="Cai H."/>
            <person name="Collins K."/>
            <person name="Stewart B.A."/>
            <person name="Lee S.R."/>
            <person name="Wilamowska K."/>
            <person name="Weinberg Z."/>
            <person name="Ruzzo W.L."/>
            <person name="Wloga D."/>
            <person name="Gaertig J."/>
            <person name="Frankel J."/>
            <person name="Tsao C.-C."/>
            <person name="Gorovsky M.A."/>
            <person name="Keeling P.J."/>
            <person name="Waller R.F."/>
            <person name="Patron N.J."/>
            <person name="Cherry J.M."/>
            <person name="Stover N.A."/>
            <person name="Krieger C.J."/>
            <person name="del Toro C."/>
            <person name="Ryder H.F."/>
            <person name="Williamson S.C."/>
            <person name="Barbeau R.A."/>
            <person name="Hamilton E.P."/>
            <person name="Orias E."/>
        </authorList>
    </citation>
    <scope>NUCLEOTIDE SEQUENCE [LARGE SCALE GENOMIC DNA]</scope>
    <source>
        <strain evidence="3">SB210</strain>
    </source>
</reference>
<proteinExistence type="predicted"/>
<organism evidence="2 3">
    <name type="scientific">Tetrahymena thermophila (strain SB210)</name>
    <dbReference type="NCBI Taxonomy" id="312017"/>
    <lineage>
        <taxon>Eukaryota</taxon>
        <taxon>Sar</taxon>
        <taxon>Alveolata</taxon>
        <taxon>Ciliophora</taxon>
        <taxon>Intramacronucleata</taxon>
        <taxon>Oligohymenophorea</taxon>
        <taxon>Hymenostomatida</taxon>
        <taxon>Tetrahymenina</taxon>
        <taxon>Tetrahymenidae</taxon>
        <taxon>Tetrahymena</taxon>
    </lineage>
</organism>
<dbReference type="AlphaFoldDB" id="W7XBE0"/>
<dbReference type="InParanoid" id="W7XBE0"/>